<accession>A0A0F8W2Z3</accession>
<name>A0A0F8W2Z3_9ZZZZ</name>
<comment type="caution">
    <text evidence="1">The sequence shown here is derived from an EMBL/GenBank/DDBJ whole genome shotgun (WGS) entry which is preliminary data.</text>
</comment>
<dbReference type="AlphaFoldDB" id="A0A0F8W2Z3"/>
<reference evidence="1" key="1">
    <citation type="journal article" date="2015" name="Nature">
        <title>Complex archaea that bridge the gap between prokaryotes and eukaryotes.</title>
        <authorList>
            <person name="Spang A."/>
            <person name="Saw J.H."/>
            <person name="Jorgensen S.L."/>
            <person name="Zaremba-Niedzwiedzka K."/>
            <person name="Martijn J."/>
            <person name="Lind A.E."/>
            <person name="van Eijk R."/>
            <person name="Schleper C."/>
            <person name="Guy L."/>
            <person name="Ettema T.J."/>
        </authorList>
    </citation>
    <scope>NUCLEOTIDE SEQUENCE</scope>
</reference>
<gene>
    <name evidence="1" type="ORF">LCGC14_3119870</name>
</gene>
<sequence>DKTVKADNGELFMILAKPSTQLISYEGLALISLSKDKPIKLTINNPVLGKYELNLIELREISVTSLKVQHNPERVHLYKQLHEGLSESVFDILYSPHIRLLKQYLDQPIPSDYDLIQTSYYKMHMLYGKSDITALQACKKYLDPSKDIQKNGSQMKNMKN</sequence>
<dbReference type="EMBL" id="LAZR01067759">
    <property type="protein sequence ID" value="KKK50953.1"/>
    <property type="molecule type" value="Genomic_DNA"/>
</dbReference>
<organism evidence="1">
    <name type="scientific">marine sediment metagenome</name>
    <dbReference type="NCBI Taxonomy" id="412755"/>
    <lineage>
        <taxon>unclassified sequences</taxon>
        <taxon>metagenomes</taxon>
        <taxon>ecological metagenomes</taxon>
    </lineage>
</organism>
<protein>
    <submittedName>
        <fullName evidence="1">Uncharacterized protein</fullName>
    </submittedName>
</protein>
<proteinExistence type="predicted"/>
<evidence type="ECO:0000313" key="1">
    <source>
        <dbReference type="EMBL" id="KKK50953.1"/>
    </source>
</evidence>
<feature type="non-terminal residue" evidence="1">
    <location>
        <position position="1"/>
    </location>
</feature>